<feature type="transmembrane region" description="Helical" evidence="1">
    <location>
        <begin position="194"/>
        <end position="214"/>
    </location>
</feature>
<feature type="transmembrane region" description="Helical" evidence="1">
    <location>
        <begin position="162"/>
        <end position="188"/>
    </location>
</feature>
<dbReference type="EMBL" id="CAFBNF010000240">
    <property type="protein sequence ID" value="CAB4957464.1"/>
    <property type="molecule type" value="Genomic_DNA"/>
</dbReference>
<feature type="transmembrane region" description="Helical" evidence="1">
    <location>
        <begin position="56"/>
        <end position="81"/>
    </location>
</feature>
<name>A0A6J7KV15_9ZZZZ</name>
<proteinExistence type="predicted"/>
<keyword evidence="1" id="KW-1133">Transmembrane helix</keyword>
<organism evidence="2">
    <name type="scientific">freshwater metagenome</name>
    <dbReference type="NCBI Taxonomy" id="449393"/>
    <lineage>
        <taxon>unclassified sequences</taxon>
        <taxon>metagenomes</taxon>
        <taxon>ecological metagenomes</taxon>
    </lineage>
</organism>
<keyword evidence="1" id="KW-0472">Membrane</keyword>
<feature type="transmembrane region" description="Helical" evidence="1">
    <location>
        <begin position="123"/>
        <end position="141"/>
    </location>
</feature>
<protein>
    <submittedName>
        <fullName evidence="2">Unannotated protein</fullName>
    </submittedName>
</protein>
<sequence length="231" mass="24348">MSAVNASTTRRYGRSVLVSALRSVARGWQQFVVVVVVNAVAQSLLSWAGLVPLSGGTFLLAAAASFVMLLLSLALIVSTALESVDGRVTWRAVVGRVRTHAASYVLWTVLLVVAIMAGLLVWVVPGIVVVALTPMVVVAALDGRRDALRANFSAIRARRGRWLVTALLMAVVVGGGWLAAVLTGLLVAGWLGPLVVWLGFGVLAAWFECAWALLYRSAPVGSPDPTPVEVP</sequence>
<evidence type="ECO:0000313" key="2">
    <source>
        <dbReference type="EMBL" id="CAB4957464.1"/>
    </source>
</evidence>
<reference evidence="2" key="1">
    <citation type="submission" date="2020-05" db="EMBL/GenBank/DDBJ databases">
        <authorList>
            <person name="Chiriac C."/>
            <person name="Salcher M."/>
            <person name="Ghai R."/>
            <person name="Kavagutti S V."/>
        </authorList>
    </citation>
    <scope>NUCLEOTIDE SEQUENCE</scope>
</reference>
<accession>A0A6J7KV15</accession>
<feature type="transmembrane region" description="Helical" evidence="1">
    <location>
        <begin position="101"/>
        <end position="117"/>
    </location>
</feature>
<keyword evidence="1" id="KW-0812">Transmembrane</keyword>
<evidence type="ECO:0000256" key="1">
    <source>
        <dbReference type="SAM" id="Phobius"/>
    </source>
</evidence>
<feature type="transmembrane region" description="Helical" evidence="1">
    <location>
        <begin position="31"/>
        <end position="50"/>
    </location>
</feature>
<gene>
    <name evidence="2" type="ORF">UFOPK3773_01779</name>
</gene>
<dbReference type="AlphaFoldDB" id="A0A6J7KV15"/>